<evidence type="ECO:0000313" key="10">
    <source>
        <dbReference type="Proteomes" id="UP000480266"/>
    </source>
</evidence>
<evidence type="ECO:0000259" key="7">
    <source>
        <dbReference type="Pfam" id="PF01432"/>
    </source>
</evidence>
<dbReference type="Gene3D" id="1.10.1370.20">
    <property type="entry name" value="Oligoendopeptidase f, C-terminal domain"/>
    <property type="match status" value="1"/>
</dbReference>
<dbReference type="InterPro" id="IPR013647">
    <property type="entry name" value="OligopepF_N_dom"/>
</dbReference>
<feature type="domain" description="Oligopeptidase F N-terminal" evidence="8">
    <location>
        <begin position="59"/>
        <end position="128"/>
    </location>
</feature>
<dbReference type="EMBL" id="JAAMRR010000764">
    <property type="protein sequence ID" value="NGX96457.1"/>
    <property type="molecule type" value="Genomic_DNA"/>
</dbReference>
<evidence type="ECO:0000256" key="5">
    <source>
        <dbReference type="ARBA" id="ARBA00023049"/>
    </source>
</evidence>
<proteinExistence type="inferred from homology"/>
<dbReference type="NCBIfam" id="TIGR00181">
    <property type="entry name" value="pepF"/>
    <property type="match status" value="1"/>
</dbReference>
<dbReference type="PANTHER" id="PTHR11804">
    <property type="entry name" value="PROTEASE M3 THIMET OLIGOPEPTIDASE-RELATED"/>
    <property type="match status" value="1"/>
</dbReference>
<dbReference type="GO" id="GO:0004222">
    <property type="term" value="F:metalloendopeptidase activity"/>
    <property type="evidence" value="ECO:0007669"/>
    <property type="project" value="UniProtKB-UniRule"/>
</dbReference>
<dbReference type="InterPro" id="IPR045090">
    <property type="entry name" value="Pept_M3A_M3B"/>
</dbReference>
<dbReference type="Pfam" id="PF08439">
    <property type="entry name" value="Peptidase_M3_N"/>
    <property type="match status" value="1"/>
</dbReference>
<evidence type="ECO:0000256" key="1">
    <source>
        <dbReference type="ARBA" id="ARBA00022670"/>
    </source>
</evidence>
<dbReference type="PANTHER" id="PTHR11804:SF84">
    <property type="entry name" value="SACCHAROLYSIN"/>
    <property type="match status" value="1"/>
</dbReference>
<dbReference type="AlphaFoldDB" id="A0A7C9RGG1"/>
<dbReference type="Proteomes" id="UP000480266">
    <property type="component" value="Unassembled WGS sequence"/>
</dbReference>
<dbReference type="Pfam" id="PF01432">
    <property type="entry name" value="Peptidase_M3"/>
    <property type="match status" value="1"/>
</dbReference>
<sequence>LLSCLELKDKVLRLIEKLCVYAQMRRDEDNSNSKYQAMADRAEGLSNEVEKELSFITPEIISIPTEIIDNYIKEDDRLKIYRHYLDSIIRMKEHVLSPDEERIISMAGDIAQVPENAFRMLSHADMKFPTVKNEEGENVELSEGRYYQLSRSSNREVRKNAFEQFYSTYKKYENTFAATYNGTIKKDIFYARVRNYNSAIEAALFPDNIPKTVFDNVVNTINNNLEPLHKYIDIKRKALGIEKVHMYDIYAPIVKDIKIKVPFEEGVDIVLKGLKPLGDKYISLLKKGFESRWIDVYENQGKTSGAYSWGSYDTNPYVLLNYNGMLPDVMTVAHEMGHSIHSYLSRKEQPYISSEYTLFCAEVASTTNEAILIDYLLKTTKDKNMRIYLLNQHLEEIRTTIYRQTMFAEFEKKTHELVEKGEALTSQVLSGIWHDINVKYYGPDILVDDAIDIEWARVPHFYWNFYVYKYVTGYAAALTLSKKIIEEGESAVKDYIRFLKSGGSDYSTNLLRDAGVDMTKPEPLENAVKVFEELLDSLEKEL</sequence>
<keyword evidence="1 6" id="KW-0645">Protease</keyword>
<keyword evidence="2 6" id="KW-0479">Metal-binding</keyword>
<protein>
    <recommendedName>
        <fullName evidence="6">Oligopeptidase F</fullName>
        <ecNumber evidence="6">3.4.24.-</ecNumber>
    </recommendedName>
</protein>
<evidence type="ECO:0000313" key="9">
    <source>
        <dbReference type="EMBL" id="NGX96457.1"/>
    </source>
</evidence>
<name>A0A7C9RGG1_9BRAD</name>
<dbReference type="GO" id="GO:0006518">
    <property type="term" value="P:peptide metabolic process"/>
    <property type="evidence" value="ECO:0007669"/>
    <property type="project" value="TreeGrafter"/>
</dbReference>
<evidence type="ECO:0000256" key="4">
    <source>
        <dbReference type="ARBA" id="ARBA00022833"/>
    </source>
</evidence>
<comment type="caution">
    <text evidence="9">The sequence shown here is derived from an EMBL/GenBank/DDBJ whole genome shotgun (WGS) entry which is preliminary data.</text>
</comment>
<dbReference type="InterPro" id="IPR001567">
    <property type="entry name" value="Pept_M3A_M3B_dom"/>
</dbReference>
<dbReference type="Gene3D" id="1.20.140.70">
    <property type="entry name" value="Oligopeptidase f, N-terminal domain"/>
    <property type="match status" value="1"/>
</dbReference>
<organism evidence="9 10">
    <name type="scientific">Candidatus Afipia apatlaquensis</name>
    <dbReference type="NCBI Taxonomy" id="2712852"/>
    <lineage>
        <taxon>Bacteria</taxon>
        <taxon>Pseudomonadati</taxon>
        <taxon>Pseudomonadota</taxon>
        <taxon>Alphaproteobacteria</taxon>
        <taxon>Hyphomicrobiales</taxon>
        <taxon>Nitrobacteraceae</taxon>
        <taxon>Afipia</taxon>
    </lineage>
</organism>
<keyword evidence="4 6" id="KW-0862">Zinc</keyword>
<dbReference type="InterPro" id="IPR004438">
    <property type="entry name" value="Peptidase_M3B"/>
</dbReference>
<evidence type="ECO:0000259" key="8">
    <source>
        <dbReference type="Pfam" id="PF08439"/>
    </source>
</evidence>
<reference evidence="9" key="1">
    <citation type="submission" date="2020-02" db="EMBL/GenBank/DDBJ databases">
        <title>Draft genome sequence of Candidatus Afipia apatlaquensis IBT-C3, a potential strain for decolorization of textile dyes.</title>
        <authorList>
            <person name="Sanchez-Reyes A."/>
            <person name="Breton-Deval L."/>
            <person name="Mangelson H."/>
            <person name="Sanchez-Flores A."/>
        </authorList>
    </citation>
    <scope>NUCLEOTIDE SEQUENCE [LARGE SCALE GENOMIC DNA]</scope>
    <source>
        <strain evidence="9">IBT-C3</strain>
    </source>
</reference>
<keyword evidence="5 6" id="KW-0482">Metalloprotease</keyword>
<keyword evidence="3 6" id="KW-0378">Hydrolase</keyword>
<comment type="cofactor">
    <cofactor evidence="6">
        <name>Zn(2+)</name>
        <dbReference type="ChEBI" id="CHEBI:29105"/>
    </cofactor>
    <text evidence="6">Binds 1 zinc ion.</text>
</comment>
<dbReference type="GO" id="GO:0046872">
    <property type="term" value="F:metal ion binding"/>
    <property type="evidence" value="ECO:0007669"/>
    <property type="project" value="UniProtKB-UniRule"/>
</dbReference>
<keyword evidence="10" id="KW-1185">Reference proteome</keyword>
<dbReference type="SUPFAM" id="SSF55486">
    <property type="entry name" value="Metalloproteases ('zincins'), catalytic domain"/>
    <property type="match status" value="1"/>
</dbReference>
<dbReference type="EC" id="3.4.24.-" evidence="6"/>
<accession>A0A7C9RGG1</accession>
<evidence type="ECO:0000256" key="6">
    <source>
        <dbReference type="RuleBase" id="RU368091"/>
    </source>
</evidence>
<comment type="function">
    <text evidence="6">Has oligopeptidase activity and degrades a variety of small bioactive peptides.</text>
</comment>
<comment type="similarity">
    <text evidence="6">Belongs to the peptidase M3B family.</text>
</comment>
<evidence type="ECO:0000256" key="2">
    <source>
        <dbReference type="ARBA" id="ARBA00022723"/>
    </source>
</evidence>
<gene>
    <name evidence="9" type="primary">pepF</name>
    <name evidence="9" type="ORF">G4V63_14915</name>
</gene>
<dbReference type="CDD" id="cd09608">
    <property type="entry name" value="M3B_PepF"/>
    <property type="match status" value="1"/>
</dbReference>
<feature type="domain" description="Peptidase M3A/M3B catalytic" evidence="7">
    <location>
        <begin position="149"/>
        <end position="528"/>
    </location>
</feature>
<dbReference type="GO" id="GO:0006508">
    <property type="term" value="P:proteolysis"/>
    <property type="evidence" value="ECO:0007669"/>
    <property type="project" value="UniProtKB-KW"/>
</dbReference>
<feature type="non-terminal residue" evidence="9">
    <location>
        <position position="1"/>
    </location>
</feature>
<dbReference type="InterPro" id="IPR042088">
    <property type="entry name" value="OligoPept_F_C"/>
</dbReference>
<evidence type="ECO:0000256" key="3">
    <source>
        <dbReference type="ARBA" id="ARBA00022801"/>
    </source>
</evidence>
<dbReference type="Gene3D" id="1.10.287.830">
    <property type="entry name" value="putative peptidase helix hairpin domain like"/>
    <property type="match status" value="1"/>
</dbReference>